<dbReference type="GO" id="GO:0005484">
    <property type="term" value="F:SNAP receptor activity"/>
    <property type="evidence" value="ECO:0007669"/>
    <property type="project" value="TreeGrafter"/>
</dbReference>
<keyword evidence="3 6" id="KW-0812">Transmembrane</keyword>
<evidence type="ECO:0000313" key="8">
    <source>
        <dbReference type="EMBL" id="CAI2377297.1"/>
    </source>
</evidence>
<keyword evidence="4 6" id="KW-1133">Transmembrane helix</keyword>
<dbReference type="SMART" id="SM00397">
    <property type="entry name" value="t_SNARE"/>
    <property type="match status" value="1"/>
</dbReference>
<dbReference type="InterPro" id="IPR010989">
    <property type="entry name" value="SNARE"/>
</dbReference>
<dbReference type="Gene3D" id="1.20.5.110">
    <property type="match status" value="1"/>
</dbReference>
<protein>
    <recommendedName>
        <fullName evidence="7">t-SNARE coiled-coil homology domain-containing protein</fullName>
    </recommendedName>
</protein>
<dbReference type="GO" id="GO:0012505">
    <property type="term" value="C:endomembrane system"/>
    <property type="evidence" value="ECO:0007669"/>
    <property type="project" value="TreeGrafter"/>
</dbReference>
<dbReference type="GO" id="GO:0048278">
    <property type="term" value="P:vesicle docking"/>
    <property type="evidence" value="ECO:0007669"/>
    <property type="project" value="TreeGrafter"/>
</dbReference>
<evidence type="ECO:0000256" key="4">
    <source>
        <dbReference type="ARBA" id="ARBA00022989"/>
    </source>
</evidence>
<dbReference type="Gene3D" id="1.20.58.70">
    <property type="match status" value="1"/>
</dbReference>
<dbReference type="AlphaFoldDB" id="A0AAD1XR68"/>
<reference evidence="8" key="1">
    <citation type="submission" date="2023-07" db="EMBL/GenBank/DDBJ databases">
        <authorList>
            <consortium name="AG Swart"/>
            <person name="Singh M."/>
            <person name="Singh A."/>
            <person name="Seah K."/>
            <person name="Emmerich C."/>
        </authorList>
    </citation>
    <scope>NUCLEOTIDE SEQUENCE</scope>
    <source>
        <strain evidence="8">DP1</strain>
    </source>
</reference>
<evidence type="ECO:0000259" key="7">
    <source>
        <dbReference type="PROSITE" id="PS50192"/>
    </source>
</evidence>
<dbReference type="GO" id="GO:0006886">
    <property type="term" value="P:intracellular protein transport"/>
    <property type="evidence" value="ECO:0007669"/>
    <property type="project" value="TreeGrafter"/>
</dbReference>
<evidence type="ECO:0000256" key="2">
    <source>
        <dbReference type="ARBA" id="ARBA00009063"/>
    </source>
</evidence>
<comment type="caution">
    <text evidence="8">The sequence shown here is derived from an EMBL/GenBank/DDBJ whole genome shotgun (WGS) entry which is preliminary data.</text>
</comment>
<dbReference type="GO" id="GO:0006906">
    <property type="term" value="P:vesicle fusion"/>
    <property type="evidence" value="ECO:0007669"/>
    <property type="project" value="TreeGrafter"/>
</dbReference>
<dbReference type="Proteomes" id="UP001295684">
    <property type="component" value="Unassembled WGS sequence"/>
</dbReference>
<evidence type="ECO:0000256" key="1">
    <source>
        <dbReference type="ARBA" id="ARBA00004211"/>
    </source>
</evidence>
<keyword evidence="5 6" id="KW-0472">Membrane</keyword>
<evidence type="ECO:0000256" key="3">
    <source>
        <dbReference type="ARBA" id="ARBA00022692"/>
    </source>
</evidence>
<dbReference type="PANTHER" id="PTHR19957">
    <property type="entry name" value="SYNTAXIN"/>
    <property type="match status" value="1"/>
</dbReference>
<proteinExistence type="inferred from homology"/>
<dbReference type="GO" id="GO:0031201">
    <property type="term" value="C:SNARE complex"/>
    <property type="evidence" value="ECO:0007669"/>
    <property type="project" value="TreeGrafter"/>
</dbReference>
<dbReference type="EMBL" id="CAMPGE010018928">
    <property type="protein sequence ID" value="CAI2377297.1"/>
    <property type="molecule type" value="Genomic_DNA"/>
</dbReference>
<dbReference type="GO" id="GO:0006887">
    <property type="term" value="P:exocytosis"/>
    <property type="evidence" value="ECO:0007669"/>
    <property type="project" value="TreeGrafter"/>
</dbReference>
<dbReference type="GO" id="GO:0005886">
    <property type="term" value="C:plasma membrane"/>
    <property type="evidence" value="ECO:0007669"/>
    <property type="project" value="TreeGrafter"/>
</dbReference>
<comment type="subcellular location">
    <subcellularLocation>
        <location evidence="1">Membrane</location>
        <topology evidence="1">Single-pass type IV membrane protein</topology>
    </subcellularLocation>
</comment>
<dbReference type="PANTHER" id="PTHR19957:SF307">
    <property type="entry name" value="PROTEIN SSO1-RELATED"/>
    <property type="match status" value="1"/>
</dbReference>
<dbReference type="PROSITE" id="PS50192">
    <property type="entry name" value="T_SNARE"/>
    <property type="match status" value="1"/>
</dbReference>
<dbReference type="Pfam" id="PF00804">
    <property type="entry name" value="Syntaxin"/>
    <property type="match status" value="1"/>
</dbReference>
<dbReference type="InterPro" id="IPR000727">
    <property type="entry name" value="T_SNARE_dom"/>
</dbReference>
<accession>A0AAD1XR68</accession>
<feature type="domain" description="T-SNARE coiled-coil homology" evidence="7">
    <location>
        <begin position="206"/>
        <end position="268"/>
    </location>
</feature>
<feature type="transmembrane region" description="Helical" evidence="6">
    <location>
        <begin position="279"/>
        <end position="298"/>
    </location>
</feature>
<gene>
    <name evidence="8" type="ORF">ECRASSUSDP1_LOCUS18680</name>
</gene>
<evidence type="ECO:0000256" key="6">
    <source>
        <dbReference type="SAM" id="Phobius"/>
    </source>
</evidence>
<evidence type="ECO:0000256" key="5">
    <source>
        <dbReference type="ARBA" id="ARBA00023136"/>
    </source>
</evidence>
<dbReference type="Pfam" id="PF05739">
    <property type="entry name" value="SNARE"/>
    <property type="match status" value="1"/>
</dbReference>
<dbReference type="InterPro" id="IPR006011">
    <property type="entry name" value="Syntaxin_N"/>
</dbReference>
<dbReference type="SUPFAM" id="SSF47661">
    <property type="entry name" value="t-snare proteins"/>
    <property type="match status" value="1"/>
</dbReference>
<evidence type="ECO:0000313" key="9">
    <source>
        <dbReference type="Proteomes" id="UP001295684"/>
    </source>
</evidence>
<comment type="similarity">
    <text evidence="2">Belongs to the syntaxin family.</text>
</comment>
<keyword evidence="9" id="KW-1185">Reference proteome</keyword>
<dbReference type="GO" id="GO:0000149">
    <property type="term" value="F:SNARE binding"/>
    <property type="evidence" value="ECO:0007669"/>
    <property type="project" value="TreeGrafter"/>
</dbReference>
<sequence length="299" mass="34373">MIDIKALCGKSEPTSSQRLLSDYDLEEGKQNYTKDRDLIKDFLPETREVLATIKNMEKNISQIKALKEAITQEARGDREIATNEKVQIIISKTTDMQKTINESLKEMSEQVDKAKEEYPDEPECRVVSTIHSTLIFKFKEVLISFQKSQSDYKNAMQSKIKRQIAIVKPEAGEKEIEALSKDPESAMKMVSDQISGKAHRKLQNTVRDIQNKYELILKLENSVEEVYQLTLNLNILIQTQGEKLNTIEKNLEEANDYLEKGENHLNLAKKWHQKTRYKMACIAVVLVIIAIILIVIFVK</sequence>
<dbReference type="InterPro" id="IPR045242">
    <property type="entry name" value="Syntaxin"/>
</dbReference>
<organism evidence="8 9">
    <name type="scientific">Euplotes crassus</name>
    <dbReference type="NCBI Taxonomy" id="5936"/>
    <lineage>
        <taxon>Eukaryota</taxon>
        <taxon>Sar</taxon>
        <taxon>Alveolata</taxon>
        <taxon>Ciliophora</taxon>
        <taxon>Intramacronucleata</taxon>
        <taxon>Spirotrichea</taxon>
        <taxon>Hypotrichia</taxon>
        <taxon>Euplotida</taxon>
        <taxon>Euplotidae</taxon>
        <taxon>Moneuplotes</taxon>
    </lineage>
</organism>
<name>A0AAD1XR68_EUPCR</name>
<dbReference type="CDD" id="cd15848">
    <property type="entry name" value="SNARE_syntaxin1-like"/>
    <property type="match status" value="1"/>
</dbReference>